<evidence type="ECO:0000313" key="3">
    <source>
        <dbReference type="Proteomes" id="UP001066276"/>
    </source>
</evidence>
<comment type="caution">
    <text evidence="2">The sequence shown here is derived from an EMBL/GenBank/DDBJ whole genome shotgun (WGS) entry which is preliminary data.</text>
</comment>
<evidence type="ECO:0000313" key="2">
    <source>
        <dbReference type="EMBL" id="KAJ1090794.1"/>
    </source>
</evidence>
<reference evidence="2" key="1">
    <citation type="journal article" date="2022" name="bioRxiv">
        <title>Sequencing and chromosome-scale assembly of the giantPleurodeles waltlgenome.</title>
        <authorList>
            <person name="Brown T."/>
            <person name="Elewa A."/>
            <person name="Iarovenko S."/>
            <person name="Subramanian E."/>
            <person name="Araus A.J."/>
            <person name="Petzold A."/>
            <person name="Susuki M."/>
            <person name="Suzuki K.-i.T."/>
            <person name="Hayashi T."/>
            <person name="Toyoda A."/>
            <person name="Oliveira C."/>
            <person name="Osipova E."/>
            <person name="Leigh N.D."/>
            <person name="Simon A."/>
            <person name="Yun M.H."/>
        </authorList>
    </citation>
    <scope>NUCLEOTIDE SEQUENCE</scope>
    <source>
        <strain evidence="2">20211129_DDA</strain>
        <tissue evidence="2">Liver</tissue>
    </source>
</reference>
<accession>A0AAV7LJV3</accession>
<proteinExistence type="predicted"/>
<feature type="region of interest" description="Disordered" evidence="1">
    <location>
        <begin position="42"/>
        <end position="81"/>
    </location>
</feature>
<sequence>MAAGAGSPPRGHGVDGTPSLEQARVEKVWALATAVIISVDRRSLQNSSPDKDAVDSAMHSEDCVTSQPLPNVTPQMVDELL</sequence>
<dbReference type="EMBL" id="JANPWB010000015">
    <property type="protein sequence ID" value="KAJ1090794.1"/>
    <property type="molecule type" value="Genomic_DNA"/>
</dbReference>
<keyword evidence="3" id="KW-1185">Reference proteome</keyword>
<feature type="compositionally biased region" description="Basic and acidic residues" evidence="1">
    <location>
        <begin position="42"/>
        <end position="62"/>
    </location>
</feature>
<organism evidence="2 3">
    <name type="scientific">Pleurodeles waltl</name>
    <name type="common">Iberian ribbed newt</name>
    <dbReference type="NCBI Taxonomy" id="8319"/>
    <lineage>
        <taxon>Eukaryota</taxon>
        <taxon>Metazoa</taxon>
        <taxon>Chordata</taxon>
        <taxon>Craniata</taxon>
        <taxon>Vertebrata</taxon>
        <taxon>Euteleostomi</taxon>
        <taxon>Amphibia</taxon>
        <taxon>Batrachia</taxon>
        <taxon>Caudata</taxon>
        <taxon>Salamandroidea</taxon>
        <taxon>Salamandridae</taxon>
        <taxon>Pleurodelinae</taxon>
        <taxon>Pleurodeles</taxon>
    </lineage>
</organism>
<dbReference type="Proteomes" id="UP001066276">
    <property type="component" value="Chromosome 11"/>
</dbReference>
<evidence type="ECO:0000256" key="1">
    <source>
        <dbReference type="SAM" id="MobiDB-lite"/>
    </source>
</evidence>
<protein>
    <submittedName>
        <fullName evidence="2">Uncharacterized protein</fullName>
    </submittedName>
</protein>
<dbReference type="AlphaFoldDB" id="A0AAV7LJV3"/>
<name>A0AAV7LJV3_PLEWA</name>
<feature type="compositionally biased region" description="Polar residues" evidence="1">
    <location>
        <begin position="63"/>
        <end position="74"/>
    </location>
</feature>
<gene>
    <name evidence="2" type="ORF">NDU88_003923</name>
</gene>